<name>A0ABP1CVD0_9APHY</name>
<evidence type="ECO:0000313" key="1">
    <source>
        <dbReference type="EMBL" id="CAL1699635.1"/>
    </source>
</evidence>
<evidence type="ECO:0008006" key="3">
    <source>
        <dbReference type="Google" id="ProtNLM"/>
    </source>
</evidence>
<dbReference type="SUPFAM" id="SSF52047">
    <property type="entry name" value="RNI-like"/>
    <property type="match status" value="1"/>
</dbReference>
<dbReference type="Proteomes" id="UP001497453">
    <property type="component" value="Chromosome 11"/>
</dbReference>
<sequence>MIPLPQELLDQILDQLYDDMRTLGSCALTSRSLLDRSRHHHFRMIVVITEPPSHKRWSEFLELIVHPDFSKHIRSLELLFFDWNYSVDGCLAISLLDFQRLLDRLPFLQDLDMQGVNITASGCTSPNDITENRLHNLDLRQCFFNEMSTTLPGLLHLSSPHSLSLSNLHSVETEPHALVVHHAVTPGIASPVAHLRLGRISAKCLKILRLAISSQTLVKFTFGIDISGDEISSLGDLINHISPSLRELRLTLPINSLEHAKWFNRRHIPWHLIHLSSTRQLTSLVLDFDVWGIFEQEWEMPTQVILALLLTLPLTLRQIRIEITCNLTNSLSFLKQAALKECLHRFPDLDSVVFGWKLCGYTKDECIQLATRVKTLFPDLEARGFFHHEF</sequence>
<gene>
    <name evidence="1" type="ORF">GFSPODELE1_LOCUS2771</name>
</gene>
<dbReference type="EMBL" id="OZ037954">
    <property type="protein sequence ID" value="CAL1699635.1"/>
    <property type="molecule type" value="Genomic_DNA"/>
</dbReference>
<keyword evidence="2" id="KW-1185">Reference proteome</keyword>
<accession>A0ABP1CVD0</accession>
<reference evidence="2" key="1">
    <citation type="submission" date="2024-04" db="EMBL/GenBank/DDBJ databases">
        <authorList>
            <person name="Shaw F."/>
            <person name="Minotto A."/>
        </authorList>
    </citation>
    <scope>NUCLEOTIDE SEQUENCE [LARGE SCALE GENOMIC DNA]</scope>
</reference>
<evidence type="ECO:0000313" key="2">
    <source>
        <dbReference type="Proteomes" id="UP001497453"/>
    </source>
</evidence>
<protein>
    <recommendedName>
        <fullName evidence="3">F-box domain-containing protein</fullName>
    </recommendedName>
</protein>
<organism evidence="1 2">
    <name type="scientific">Somion occarium</name>
    <dbReference type="NCBI Taxonomy" id="3059160"/>
    <lineage>
        <taxon>Eukaryota</taxon>
        <taxon>Fungi</taxon>
        <taxon>Dikarya</taxon>
        <taxon>Basidiomycota</taxon>
        <taxon>Agaricomycotina</taxon>
        <taxon>Agaricomycetes</taxon>
        <taxon>Polyporales</taxon>
        <taxon>Cerrenaceae</taxon>
        <taxon>Somion</taxon>
    </lineage>
</organism>
<proteinExistence type="predicted"/>